<dbReference type="GeneID" id="77946554"/>
<dbReference type="Proteomes" id="UP000663144">
    <property type="component" value="Segment"/>
</dbReference>
<dbReference type="KEGG" id="vg:77946554"/>
<reference evidence="2" key="1">
    <citation type="submission" date="2020-10" db="EMBL/GenBank/DDBJ databases">
        <title>The Isolation and Genome Sequence of a Novel Cyanophage S-H38 from the Yellow Sea, China.</title>
        <authorList>
            <person name="Jiang T."/>
        </authorList>
    </citation>
    <scope>NUCLEOTIDE SEQUENCE</scope>
</reference>
<feature type="transmembrane region" description="Helical" evidence="1">
    <location>
        <begin position="52"/>
        <end position="72"/>
    </location>
</feature>
<keyword evidence="1" id="KW-0472">Membrane</keyword>
<organism evidence="2 3">
    <name type="scientific">Synechococcus phage S-H38</name>
    <dbReference type="NCBI Taxonomy" id="2783673"/>
    <lineage>
        <taxon>Viruses</taxon>
        <taxon>Duplodnaviria</taxon>
        <taxon>Heunggongvirae</taxon>
        <taxon>Uroviricota</taxon>
        <taxon>Caudoviricetes</taxon>
        <taxon>Pantevenvirales</taxon>
        <taxon>Kyanoviridae</taxon>
        <taxon>Yellowseavirus</taxon>
        <taxon>Yellowseavirus thirtyeight</taxon>
    </lineage>
</organism>
<proteinExistence type="predicted"/>
<dbReference type="RefSeq" id="YP_010670349.1">
    <property type="nucleotide sequence ID" value="NC_070964.1"/>
</dbReference>
<keyword evidence="3" id="KW-1185">Reference proteome</keyword>
<sequence>MFVVKLHTMTVTTNEYGQNNLFAKEPQMVVEDYNRKGLFSPMQQKEMYNGRWAMMGVVSGFLSYAITGKFFFGIF</sequence>
<evidence type="ECO:0000313" key="3">
    <source>
        <dbReference type="Proteomes" id="UP000663144"/>
    </source>
</evidence>
<keyword evidence="1" id="KW-0812">Transmembrane</keyword>
<dbReference type="EMBL" id="MW117965">
    <property type="protein sequence ID" value="QPB07858.1"/>
    <property type="molecule type" value="Genomic_DNA"/>
</dbReference>
<keyword evidence="1" id="KW-1133">Transmembrane helix</keyword>
<dbReference type="SUPFAM" id="SSF103511">
    <property type="entry name" value="Chlorophyll a-b binding protein"/>
    <property type="match status" value="1"/>
</dbReference>
<protein>
    <submittedName>
        <fullName evidence="2">High-light inducible protein</fullName>
    </submittedName>
</protein>
<evidence type="ECO:0000256" key="1">
    <source>
        <dbReference type="SAM" id="Phobius"/>
    </source>
</evidence>
<accession>A0A873WD43</accession>
<name>A0A873WD43_9CAUD</name>
<evidence type="ECO:0000313" key="2">
    <source>
        <dbReference type="EMBL" id="QPB07858.1"/>
    </source>
</evidence>